<keyword evidence="6" id="KW-1185">Reference proteome</keyword>
<reference evidence="5 6" key="1">
    <citation type="submission" date="2017-12" db="EMBL/GenBank/DDBJ databases">
        <title>Comparative genomics of Botrytis spp.</title>
        <authorList>
            <person name="Valero-Jimenez C.A."/>
            <person name="Tapia P."/>
            <person name="Veloso J."/>
            <person name="Silva-Moreno E."/>
            <person name="Staats M."/>
            <person name="Valdes J.H."/>
            <person name="Van Kan J.A.L."/>
        </authorList>
    </citation>
    <scope>NUCLEOTIDE SEQUENCE [LARGE SCALE GENOMIC DNA]</scope>
    <source>
        <strain evidence="5 6">Be9601</strain>
    </source>
</reference>
<evidence type="ECO:0000259" key="4">
    <source>
        <dbReference type="Pfam" id="PF07992"/>
    </source>
</evidence>
<gene>
    <name evidence="5" type="ORF">BELL_1586g00010</name>
</gene>
<comment type="caution">
    <text evidence="5">The sequence shown here is derived from an EMBL/GenBank/DDBJ whole genome shotgun (WGS) entry which is preliminary data.</text>
</comment>
<dbReference type="OrthoDB" id="10260355at2759"/>
<evidence type="ECO:0000256" key="3">
    <source>
        <dbReference type="ARBA" id="ARBA00023002"/>
    </source>
</evidence>
<dbReference type="Proteomes" id="UP000297229">
    <property type="component" value="Unassembled WGS sequence"/>
</dbReference>
<evidence type="ECO:0000313" key="5">
    <source>
        <dbReference type="EMBL" id="TGO53467.1"/>
    </source>
</evidence>
<evidence type="ECO:0000256" key="2">
    <source>
        <dbReference type="ARBA" id="ARBA00022630"/>
    </source>
</evidence>
<dbReference type="SUPFAM" id="SSF51905">
    <property type="entry name" value="FAD/NAD(P)-binding domain"/>
    <property type="match status" value="1"/>
</dbReference>
<dbReference type="PANTHER" id="PTHR48105">
    <property type="entry name" value="THIOREDOXIN REDUCTASE 1-RELATED-RELATED"/>
    <property type="match status" value="1"/>
</dbReference>
<comment type="similarity">
    <text evidence="1">Belongs to the class-II pyridine nucleotide-disulfide oxidoreductase family.</text>
</comment>
<keyword evidence="3" id="KW-0560">Oxidoreductase</keyword>
<keyword evidence="2" id="KW-0285">Flavoprotein</keyword>
<dbReference type="InterPro" id="IPR023753">
    <property type="entry name" value="FAD/NAD-binding_dom"/>
</dbReference>
<evidence type="ECO:0000313" key="6">
    <source>
        <dbReference type="Proteomes" id="UP000297229"/>
    </source>
</evidence>
<dbReference type="PRINTS" id="PR00469">
    <property type="entry name" value="PNDRDTASEII"/>
</dbReference>
<dbReference type="AlphaFoldDB" id="A0A4Z1I9Z7"/>
<dbReference type="GO" id="GO:0016491">
    <property type="term" value="F:oxidoreductase activity"/>
    <property type="evidence" value="ECO:0007669"/>
    <property type="project" value="UniProtKB-KW"/>
</dbReference>
<accession>A0A4Z1I9Z7</accession>
<name>A0A4Z1I9Z7_9HELO</name>
<sequence>MTTTFDILIIGGGPAGLSTAASIVRQSHPTLIIDSGKYRNKDSYMHTVPTWDHAKAGDFRAAARKDFERYNTVQIEDGEVSTVNKTEAGLFQATCTNGKVFEAHKLVLATGVVHVLPKIEGYAECWATGIFHCLYCHGWEERDVPSSGILAEGEIANVVVSLHVARQALRLSKETTIYTLGNEKLAIDITAATATAPTMKVDSRPIKKLIKGSERAEVIIHFEDGTTKVEGYLVHKPKTVLRGDLAQQLGLDLTPQNTIKVNPPFNQTSIKGVFAVGDAANPMQTVTQAIFSGTVCGGGAPLQLQAETYGQKGLF</sequence>
<protein>
    <recommendedName>
        <fullName evidence="4">FAD/NAD(P)-binding domain-containing protein</fullName>
    </recommendedName>
</protein>
<dbReference type="InterPro" id="IPR036188">
    <property type="entry name" value="FAD/NAD-bd_sf"/>
</dbReference>
<dbReference type="Gene3D" id="3.50.50.60">
    <property type="entry name" value="FAD/NAD(P)-binding domain"/>
    <property type="match status" value="2"/>
</dbReference>
<feature type="domain" description="FAD/NAD(P)-binding" evidence="4">
    <location>
        <begin position="5"/>
        <end position="293"/>
    </location>
</feature>
<dbReference type="PRINTS" id="PR00368">
    <property type="entry name" value="FADPNR"/>
</dbReference>
<dbReference type="EMBL" id="PQXM01001584">
    <property type="protein sequence ID" value="TGO53467.1"/>
    <property type="molecule type" value="Genomic_DNA"/>
</dbReference>
<dbReference type="GO" id="GO:0097237">
    <property type="term" value="P:cellular response to toxic substance"/>
    <property type="evidence" value="ECO:0007669"/>
    <property type="project" value="UniProtKB-ARBA"/>
</dbReference>
<organism evidence="5 6">
    <name type="scientific">Botrytis elliptica</name>
    <dbReference type="NCBI Taxonomy" id="278938"/>
    <lineage>
        <taxon>Eukaryota</taxon>
        <taxon>Fungi</taxon>
        <taxon>Dikarya</taxon>
        <taxon>Ascomycota</taxon>
        <taxon>Pezizomycotina</taxon>
        <taxon>Leotiomycetes</taxon>
        <taxon>Helotiales</taxon>
        <taxon>Sclerotiniaceae</taxon>
        <taxon>Botrytis</taxon>
    </lineage>
</organism>
<dbReference type="InterPro" id="IPR050097">
    <property type="entry name" value="Ferredoxin-NADP_redctase_2"/>
</dbReference>
<dbReference type="STRING" id="278938.A0A4Z1I9Z7"/>
<evidence type="ECO:0000256" key="1">
    <source>
        <dbReference type="ARBA" id="ARBA00009333"/>
    </source>
</evidence>
<proteinExistence type="inferred from homology"/>
<dbReference type="Pfam" id="PF07992">
    <property type="entry name" value="Pyr_redox_2"/>
    <property type="match status" value="1"/>
</dbReference>